<dbReference type="PROSITE" id="PS00012">
    <property type="entry name" value="PHOSPHOPANTETHEINE"/>
    <property type="match status" value="1"/>
</dbReference>
<dbReference type="Gene3D" id="1.10.1200.10">
    <property type="entry name" value="ACP-like"/>
    <property type="match status" value="1"/>
</dbReference>
<dbReference type="Pfam" id="PF00550">
    <property type="entry name" value="PP-binding"/>
    <property type="match status" value="1"/>
</dbReference>
<evidence type="ECO:0000313" key="4">
    <source>
        <dbReference type="EMBL" id="MCM4083128.1"/>
    </source>
</evidence>
<evidence type="ECO:0000256" key="1">
    <source>
        <dbReference type="ARBA" id="ARBA00022450"/>
    </source>
</evidence>
<organism evidence="4 5">
    <name type="scientific">Paractinoplanes hotanensis</name>
    <dbReference type="NCBI Taxonomy" id="2906497"/>
    <lineage>
        <taxon>Bacteria</taxon>
        <taxon>Bacillati</taxon>
        <taxon>Actinomycetota</taxon>
        <taxon>Actinomycetes</taxon>
        <taxon>Micromonosporales</taxon>
        <taxon>Micromonosporaceae</taxon>
        <taxon>Paractinoplanes</taxon>
    </lineage>
</organism>
<evidence type="ECO:0000256" key="2">
    <source>
        <dbReference type="ARBA" id="ARBA00022553"/>
    </source>
</evidence>
<accession>A0ABT0YAS2</accession>
<dbReference type="InterPro" id="IPR036736">
    <property type="entry name" value="ACP-like_sf"/>
</dbReference>
<dbReference type="PROSITE" id="PS50075">
    <property type="entry name" value="CARRIER"/>
    <property type="match status" value="1"/>
</dbReference>
<dbReference type="Proteomes" id="UP001523216">
    <property type="component" value="Unassembled WGS sequence"/>
</dbReference>
<keyword evidence="2" id="KW-0597">Phosphoprotein</keyword>
<dbReference type="InterPro" id="IPR009081">
    <property type="entry name" value="PP-bd_ACP"/>
</dbReference>
<keyword evidence="1" id="KW-0596">Phosphopantetheine</keyword>
<keyword evidence="5" id="KW-1185">Reference proteome</keyword>
<gene>
    <name evidence="4" type="ORF">LXN57_36805</name>
</gene>
<name>A0ABT0YAS2_9ACTN</name>
<dbReference type="SUPFAM" id="SSF47336">
    <property type="entry name" value="ACP-like"/>
    <property type="match status" value="1"/>
</dbReference>
<dbReference type="RefSeq" id="WP_251802839.1">
    <property type="nucleotide sequence ID" value="NZ_JAMQOL010000054.1"/>
</dbReference>
<sequence length="122" mass="13117">MNGESFLKAAQAGDASTVGARLREECYAQVMPGVTVRPEDNFFELGGDSIMLIRLVSLVQLAFGIQLDALRFFEEPTLAVLTEQVAASLDAGDPADAALAAVLQQVEAMSDDEVDRLLEQWG</sequence>
<comment type="caution">
    <text evidence="4">The sequence shown here is derived from an EMBL/GenBank/DDBJ whole genome shotgun (WGS) entry which is preliminary data.</text>
</comment>
<protein>
    <submittedName>
        <fullName evidence="4">Phosphopantetheine-binding protein</fullName>
    </submittedName>
</protein>
<feature type="domain" description="Carrier" evidence="3">
    <location>
        <begin position="12"/>
        <end position="89"/>
    </location>
</feature>
<dbReference type="EMBL" id="JAMQOL010000054">
    <property type="protein sequence ID" value="MCM4083128.1"/>
    <property type="molecule type" value="Genomic_DNA"/>
</dbReference>
<dbReference type="SMART" id="SM00823">
    <property type="entry name" value="PKS_PP"/>
    <property type="match status" value="1"/>
</dbReference>
<dbReference type="InterPro" id="IPR020806">
    <property type="entry name" value="PKS_PP-bd"/>
</dbReference>
<reference evidence="4 5" key="1">
    <citation type="submission" date="2022-06" db="EMBL/GenBank/DDBJ databases">
        <title>Actinoplanes abujensis sp. nov., isolated from Nigerian arid soil.</title>
        <authorList>
            <person name="Ding P."/>
        </authorList>
    </citation>
    <scope>NUCLEOTIDE SEQUENCE [LARGE SCALE GENOMIC DNA]</scope>
    <source>
        <strain evidence="5">TRM88002</strain>
    </source>
</reference>
<evidence type="ECO:0000259" key="3">
    <source>
        <dbReference type="PROSITE" id="PS50075"/>
    </source>
</evidence>
<dbReference type="InterPro" id="IPR006162">
    <property type="entry name" value="Ppantetheine_attach_site"/>
</dbReference>
<proteinExistence type="predicted"/>
<evidence type="ECO:0000313" key="5">
    <source>
        <dbReference type="Proteomes" id="UP001523216"/>
    </source>
</evidence>